<feature type="compositionally biased region" description="Low complexity" evidence="2">
    <location>
        <begin position="180"/>
        <end position="219"/>
    </location>
</feature>
<evidence type="ECO:0000256" key="1">
    <source>
        <dbReference type="PROSITE-ProRule" id="PRU00076"/>
    </source>
</evidence>
<dbReference type="EMBL" id="KV744852">
    <property type="protein sequence ID" value="OCK83804.1"/>
    <property type="molecule type" value="Genomic_DNA"/>
</dbReference>
<evidence type="ECO:0000256" key="2">
    <source>
        <dbReference type="SAM" id="MobiDB-lite"/>
    </source>
</evidence>
<feature type="compositionally biased region" description="Acidic residues" evidence="2">
    <location>
        <begin position="104"/>
        <end position="115"/>
    </location>
</feature>
<organism evidence="5 6">
    <name type="scientific">Lepidopterella palustris CBS 459.81</name>
    <dbReference type="NCBI Taxonomy" id="1314670"/>
    <lineage>
        <taxon>Eukaryota</taxon>
        <taxon>Fungi</taxon>
        <taxon>Dikarya</taxon>
        <taxon>Ascomycota</taxon>
        <taxon>Pezizomycotina</taxon>
        <taxon>Dothideomycetes</taxon>
        <taxon>Pleosporomycetidae</taxon>
        <taxon>Mytilinidiales</taxon>
        <taxon>Argynnaceae</taxon>
        <taxon>Lepidopterella</taxon>
    </lineage>
</organism>
<feature type="disulfide bond" evidence="1">
    <location>
        <begin position="481"/>
        <end position="490"/>
    </location>
</feature>
<proteinExistence type="predicted"/>
<feature type="non-terminal residue" evidence="5">
    <location>
        <position position="1"/>
    </location>
</feature>
<keyword evidence="1" id="KW-1015">Disulfide bond</keyword>
<dbReference type="CDD" id="cd00054">
    <property type="entry name" value="EGF_CA"/>
    <property type="match status" value="1"/>
</dbReference>
<gene>
    <name evidence="5" type="ORF">K432DRAFT_284295</name>
</gene>
<keyword evidence="1" id="KW-0245">EGF-like domain</keyword>
<evidence type="ECO:0000313" key="6">
    <source>
        <dbReference type="Proteomes" id="UP000250266"/>
    </source>
</evidence>
<sequence length="703" mass="74160">YQDDDFLSPTYAPNTSRPLTTSSGTSTASSLGSIPDFPVPTGQPLPRRSPNLGPPPSARRGPSSYYSQMSYVSPIAEESEPNRSHHGSYASSNVMPSGVHDFYFDEEASPSEEDMPVTSEDGRESRAGDHDEQSGLVRKASLGRRTKPSLMTIKSGDSLRTEERAASKKKPGMVAQAAQLSRNSSRGSGPPSGSLSSGTGLLDPSSSSSSESLDSLKNSNGKLVADVKPISPQTRSRSPLAPIDSRLAHSIRDPEKEGSESPTHPLQMPTRQTSLADRVGKRRPPRLNVDAVRDAEARGSMTSLPDLIRRATRLAANLDRGRTASRLGMDFFEASALEKSKAEDDRRSGSLSDILASFPPPGLATPTGDNTPTRRISRWPSGLALAESADYHDTQPSKPERRGRRCCGMPLWGFIVLIIVLILLVAAAVVIPVVLIVLPKIKHNHSTPTVTSQAGQCAASITCQNGGVAIVNPDATCSCLCTNGFTGKQCTTASDAGCSTANLAGEKNATIGSSIPRLLNDAQNNFSISLNASLLLSIFSSTNLSCTSENALVTFNGLSSRSLDLNPPIEILIDAPPFPTITPRPRLGKFHRRQSAATSNGIVYEASASPGQTTTATASATSSATPISTILPVSSNATALDFARVGVLFVLQESRELNTAVNAQEALQTFLESGGSGRNLTLGGGFAIDLVDLKISLVNGTLV</sequence>
<feature type="compositionally biased region" description="Low complexity" evidence="2">
    <location>
        <begin position="58"/>
        <end position="67"/>
    </location>
</feature>
<evidence type="ECO:0000256" key="3">
    <source>
        <dbReference type="SAM" id="Phobius"/>
    </source>
</evidence>
<comment type="caution">
    <text evidence="1">Lacks conserved residue(s) required for the propagation of feature annotation.</text>
</comment>
<evidence type="ECO:0000313" key="5">
    <source>
        <dbReference type="EMBL" id="OCK83804.1"/>
    </source>
</evidence>
<feature type="region of interest" description="Disordered" evidence="2">
    <location>
        <begin position="338"/>
        <end position="376"/>
    </location>
</feature>
<reference evidence="5 6" key="1">
    <citation type="journal article" date="2016" name="Nat. Commun.">
        <title>Ectomycorrhizal ecology is imprinted in the genome of the dominant symbiotic fungus Cenococcum geophilum.</title>
        <authorList>
            <consortium name="DOE Joint Genome Institute"/>
            <person name="Peter M."/>
            <person name="Kohler A."/>
            <person name="Ohm R.A."/>
            <person name="Kuo A."/>
            <person name="Krutzmann J."/>
            <person name="Morin E."/>
            <person name="Arend M."/>
            <person name="Barry K.W."/>
            <person name="Binder M."/>
            <person name="Choi C."/>
            <person name="Clum A."/>
            <person name="Copeland A."/>
            <person name="Grisel N."/>
            <person name="Haridas S."/>
            <person name="Kipfer T."/>
            <person name="LaButti K."/>
            <person name="Lindquist E."/>
            <person name="Lipzen A."/>
            <person name="Maire R."/>
            <person name="Meier B."/>
            <person name="Mihaltcheva S."/>
            <person name="Molinier V."/>
            <person name="Murat C."/>
            <person name="Poggeler S."/>
            <person name="Quandt C.A."/>
            <person name="Sperisen C."/>
            <person name="Tritt A."/>
            <person name="Tisserant E."/>
            <person name="Crous P.W."/>
            <person name="Henrissat B."/>
            <person name="Nehls U."/>
            <person name="Egli S."/>
            <person name="Spatafora J.W."/>
            <person name="Grigoriev I.V."/>
            <person name="Martin F.M."/>
        </authorList>
    </citation>
    <scope>NUCLEOTIDE SEQUENCE [LARGE SCALE GENOMIC DNA]</scope>
    <source>
        <strain evidence="5 6">CBS 459.81</strain>
    </source>
</reference>
<protein>
    <recommendedName>
        <fullName evidence="4">EGF-like domain-containing protein</fullName>
    </recommendedName>
</protein>
<dbReference type="InterPro" id="IPR000742">
    <property type="entry name" value="EGF"/>
</dbReference>
<feature type="non-terminal residue" evidence="5">
    <location>
        <position position="703"/>
    </location>
</feature>
<dbReference type="AlphaFoldDB" id="A0A8E2JIH3"/>
<keyword evidence="3" id="KW-0472">Membrane</keyword>
<feature type="transmembrane region" description="Helical" evidence="3">
    <location>
        <begin position="411"/>
        <end position="438"/>
    </location>
</feature>
<feature type="compositionally biased region" description="Basic and acidic residues" evidence="2">
    <location>
        <begin position="338"/>
        <end position="348"/>
    </location>
</feature>
<keyword evidence="6" id="KW-1185">Reference proteome</keyword>
<feature type="domain" description="EGF-like" evidence="4">
    <location>
        <begin position="453"/>
        <end position="491"/>
    </location>
</feature>
<feature type="compositionally biased region" description="Basic and acidic residues" evidence="2">
    <location>
        <begin position="246"/>
        <end position="259"/>
    </location>
</feature>
<feature type="compositionally biased region" description="Basic and acidic residues" evidence="2">
    <location>
        <begin position="157"/>
        <end position="166"/>
    </location>
</feature>
<dbReference type="PROSITE" id="PS50026">
    <property type="entry name" value="EGF_3"/>
    <property type="match status" value="1"/>
</dbReference>
<name>A0A8E2JIH3_9PEZI</name>
<keyword evidence="3" id="KW-0812">Transmembrane</keyword>
<feature type="region of interest" description="Disordered" evidence="2">
    <location>
        <begin position="1"/>
        <end position="282"/>
    </location>
</feature>
<keyword evidence="3" id="KW-1133">Transmembrane helix</keyword>
<dbReference type="OrthoDB" id="283575at2759"/>
<feature type="compositionally biased region" description="Polar residues" evidence="2">
    <location>
        <begin position="260"/>
        <end position="275"/>
    </location>
</feature>
<evidence type="ECO:0000259" key="4">
    <source>
        <dbReference type="PROSITE" id="PS50026"/>
    </source>
</evidence>
<dbReference type="PANTHER" id="PTHR17178">
    <property type="entry name" value="SECRETORY GRANULE PROTEOGLYCAN CORE PROTEIN"/>
    <property type="match status" value="1"/>
</dbReference>
<dbReference type="PROSITE" id="PS00022">
    <property type="entry name" value="EGF_1"/>
    <property type="match status" value="1"/>
</dbReference>
<feature type="compositionally biased region" description="Low complexity" evidence="2">
    <location>
        <begin position="19"/>
        <end position="33"/>
    </location>
</feature>
<dbReference type="Proteomes" id="UP000250266">
    <property type="component" value="Unassembled WGS sequence"/>
</dbReference>
<dbReference type="PANTHER" id="PTHR17178:SF0">
    <property type="entry name" value="SERGLYCIN"/>
    <property type="match status" value="1"/>
</dbReference>
<feature type="compositionally biased region" description="Basic and acidic residues" evidence="2">
    <location>
        <begin position="120"/>
        <end position="133"/>
    </location>
</feature>
<accession>A0A8E2JIH3</accession>
<dbReference type="PROSITE" id="PS01186">
    <property type="entry name" value="EGF_2"/>
    <property type="match status" value="1"/>
</dbReference>